<dbReference type="EMBL" id="JACHOQ010000016">
    <property type="protein sequence ID" value="MBB5741453.1"/>
    <property type="molecule type" value="Genomic_DNA"/>
</dbReference>
<keyword evidence="2" id="KW-1185">Reference proteome</keyword>
<dbReference type="RefSeq" id="WP_156494703.1">
    <property type="nucleotide sequence ID" value="NZ_CAJFZW010000046.1"/>
</dbReference>
<accession>A0A7W9C9T1</accession>
<evidence type="ECO:0000313" key="1">
    <source>
        <dbReference type="EMBL" id="MBB5741453.1"/>
    </source>
</evidence>
<dbReference type="Proteomes" id="UP000527324">
    <property type="component" value="Unassembled WGS sequence"/>
</dbReference>
<organism evidence="1 2">
    <name type="scientific">Brevundimonas aurantiaca</name>
    <dbReference type="NCBI Taxonomy" id="74316"/>
    <lineage>
        <taxon>Bacteria</taxon>
        <taxon>Pseudomonadati</taxon>
        <taxon>Pseudomonadota</taxon>
        <taxon>Alphaproteobacteria</taxon>
        <taxon>Caulobacterales</taxon>
        <taxon>Caulobacteraceae</taxon>
        <taxon>Brevundimonas</taxon>
    </lineage>
</organism>
<comment type="caution">
    <text evidence="1">The sequence shown here is derived from an EMBL/GenBank/DDBJ whole genome shotgun (WGS) entry which is preliminary data.</text>
</comment>
<name>A0A7W9C9T1_9CAUL</name>
<protein>
    <submittedName>
        <fullName evidence="1">Uncharacterized protein</fullName>
    </submittedName>
</protein>
<reference evidence="1 2" key="1">
    <citation type="submission" date="2020-08" db="EMBL/GenBank/DDBJ databases">
        <title>Genomic Encyclopedia of Type Strains, Phase IV (KMG-IV): sequencing the most valuable type-strain genomes for metagenomic binning, comparative biology and taxonomic classification.</title>
        <authorList>
            <person name="Goeker M."/>
        </authorList>
    </citation>
    <scope>NUCLEOTIDE SEQUENCE [LARGE SCALE GENOMIC DNA]</scope>
    <source>
        <strain evidence="1 2">DSM 4731</strain>
    </source>
</reference>
<evidence type="ECO:0000313" key="2">
    <source>
        <dbReference type="Proteomes" id="UP000527324"/>
    </source>
</evidence>
<dbReference type="AlphaFoldDB" id="A0A7W9C9T1"/>
<gene>
    <name evidence="1" type="ORF">GGQ93_003196</name>
</gene>
<sequence>MIDAAKVSAAYRNPETLILRDAGAILSVAGMLAEWLDLLACPLGFMGGAFLNVIGLPSERFIGAGGFQLSAKQA</sequence>
<proteinExistence type="predicted"/>